<organism evidence="1 2">
    <name type="scientific">Azospira restricta</name>
    <dbReference type="NCBI Taxonomy" id="404405"/>
    <lineage>
        <taxon>Bacteria</taxon>
        <taxon>Pseudomonadati</taxon>
        <taxon>Pseudomonadota</taxon>
        <taxon>Betaproteobacteria</taxon>
        <taxon>Rhodocyclales</taxon>
        <taxon>Rhodocyclaceae</taxon>
        <taxon>Azospira</taxon>
    </lineage>
</organism>
<sequence>MRKLTYRDIRVACPLGWDVFDADGTLLLRRGYVVETEKQMRGLVERGLYVADDYPDVAGEPAAPPQTSFDPFWLWDDIQSKLVRILRDVESQEFVEERIGGLALLVCVLADKDPDAALGAILLKDIERYAYTHVLHVAVMAAILAKKLGWGDGDRRDLVCVALSMNVAMIPLQTELTKQHAPLSEEQRRAVAAHPAQGAELLRRAGVGNERWLQAVALHHCRQRLAADSLVRPDAAAIAELVRTLDVFCAKISARAYRQALLPPVAARDLFIRERAQDSPFLGLLIKEVGLYMPGTFLKLSNGDLALSVRRGASVDTPRAVALSRGDGAPYLEAVKRDTARPEFTVTSVIPREQVRHRLNLSRFWGYAS</sequence>
<name>A0A974PWX2_9RHOO</name>
<dbReference type="KEGG" id="ares:IWH25_11710"/>
<dbReference type="Gene3D" id="1.10.3210.10">
    <property type="entry name" value="Hypothetical protein af1432"/>
    <property type="match status" value="1"/>
</dbReference>
<gene>
    <name evidence="1" type="ORF">IWH25_11710</name>
</gene>
<reference evidence="1" key="1">
    <citation type="submission" date="2020-11" db="EMBL/GenBank/DDBJ databases">
        <title>Azospira restricta DSM 18626 genome sequence.</title>
        <authorList>
            <person name="Moe W.M."/>
        </authorList>
    </citation>
    <scope>NUCLEOTIDE SEQUENCE</scope>
    <source>
        <strain evidence="1">DSM 18626</strain>
    </source>
</reference>
<dbReference type="RefSeq" id="WP_203385982.1">
    <property type="nucleotide sequence ID" value="NZ_CP064781.1"/>
</dbReference>
<evidence type="ECO:0008006" key="3">
    <source>
        <dbReference type="Google" id="ProtNLM"/>
    </source>
</evidence>
<dbReference type="InterPro" id="IPR003607">
    <property type="entry name" value="HD/PDEase_dom"/>
</dbReference>
<evidence type="ECO:0000313" key="2">
    <source>
        <dbReference type="Proteomes" id="UP000663444"/>
    </source>
</evidence>
<proteinExistence type="predicted"/>
<dbReference type="SUPFAM" id="SSF109604">
    <property type="entry name" value="HD-domain/PDEase-like"/>
    <property type="match status" value="1"/>
</dbReference>
<dbReference type="EMBL" id="CP064781">
    <property type="protein sequence ID" value="QRJ62450.1"/>
    <property type="molecule type" value="Genomic_DNA"/>
</dbReference>
<evidence type="ECO:0000313" key="1">
    <source>
        <dbReference type="EMBL" id="QRJ62450.1"/>
    </source>
</evidence>
<protein>
    <recommendedName>
        <fullName evidence="3">Phosphohydrolase</fullName>
    </recommendedName>
</protein>
<dbReference type="AlphaFoldDB" id="A0A974PWX2"/>
<dbReference type="Proteomes" id="UP000663444">
    <property type="component" value="Chromosome"/>
</dbReference>
<keyword evidence="2" id="KW-1185">Reference proteome</keyword>
<dbReference type="CDD" id="cd00077">
    <property type="entry name" value="HDc"/>
    <property type="match status" value="1"/>
</dbReference>
<accession>A0A974PWX2</accession>